<keyword evidence="3" id="KW-1185">Reference proteome</keyword>
<dbReference type="Gene3D" id="1.10.357.40">
    <property type="entry name" value="YbiA-like"/>
    <property type="match status" value="1"/>
</dbReference>
<comment type="caution">
    <text evidence="2">The sequence shown here is derived from an EMBL/GenBank/DDBJ whole genome shotgun (WGS) entry which is preliminary data.</text>
</comment>
<dbReference type="AlphaFoldDB" id="A0AAN7BY28"/>
<dbReference type="Proteomes" id="UP001301958">
    <property type="component" value="Unassembled WGS sequence"/>
</dbReference>
<sequence length="242" mass="27897">MLVEPKPWLHNPIHTHQHQPNSLTIKNIKMSPQTKPTAAEPLYFWRETVQHGYLSNWYPSPFTSGPIPPSISSTPILNPASHLTSPITFKTSEHHMMYCKALLFHPESRAAILSAKHPRKVKDLGKTLPNFDEKVWVQHREEIVRQGNYLKFSYPIKKEKGSKWFIGDKSLREHLLETGDKELIEASPYDKIWGIGFKEEDAEGNRSKWGLNLLGKVLMEVREVIRAEEKKKKGDGEKTQED</sequence>
<dbReference type="Pfam" id="PF08719">
    <property type="entry name" value="NADAR"/>
    <property type="match status" value="1"/>
</dbReference>
<feature type="domain" description="NADAR" evidence="1">
    <location>
        <begin position="43"/>
        <end position="226"/>
    </location>
</feature>
<protein>
    <submittedName>
        <fullName evidence="2">N-glycosidase</fullName>
    </submittedName>
</protein>
<gene>
    <name evidence="2" type="ORF">QBC38DRAFT_465446</name>
</gene>
<proteinExistence type="predicted"/>
<dbReference type="EMBL" id="MU865291">
    <property type="protein sequence ID" value="KAK4231744.1"/>
    <property type="molecule type" value="Genomic_DNA"/>
</dbReference>
<dbReference type="InterPro" id="IPR012816">
    <property type="entry name" value="NADAR"/>
</dbReference>
<evidence type="ECO:0000313" key="2">
    <source>
        <dbReference type="EMBL" id="KAK4231744.1"/>
    </source>
</evidence>
<name>A0AAN7BY28_9PEZI</name>
<organism evidence="2 3">
    <name type="scientific">Podospora fimiseda</name>
    <dbReference type="NCBI Taxonomy" id="252190"/>
    <lineage>
        <taxon>Eukaryota</taxon>
        <taxon>Fungi</taxon>
        <taxon>Dikarya</taxon>
        <taxon>Ascomycota</taxon>
        <taxon>Pezizomycotina</taxon>
        <taxon>Sordariomycetes</taxon>
        <taxon>Sordariomycetidae</taxon>
        <taxon>Sordariales</taxon>
        <taxon>Podosporaceae</taxon>
        <taxon>Podospora</taxon>
    </lineage>
</organism>
<evidence type="ECO:0000313" key="3">
    <source>
        <dbReference type="Proteomes" id="UP001301958"/>
    </source>
</evidence>
<dbReference type="SUPFAM" id="SSF143990">
    <property type="entry name" value="YbiA-like"/>
    <property type="match status" value="1"/>
</dbReference>
<reference evidence="2" key="2">
    <citation type="submission" date="2023-05" db="EMBL/GenBank/DDBJ databases">
        <authorList>
            <consortium name="Lawrence Berkeley National Laboratory"/>
            <person name="Steindorff A."/>
            <person name="Hensen N."/>
            <person name="Bonometti L."/>
            <person name="Westerberg I."/>
            <person name="Brannstrom I.O."/>
            <person name="Guillou S."/>
            <person name="Cros-Aarteil S."/>
            <person name="Calhoun S."/>
            <person name="Haridas S."/>
            <person name="Kuo A."/>
            <person name="Mondo S."/>
            <person name="Pangilinan J."/>
            <person name="Riley R."/>
            <person name="Labutti K."/>
            <person name="Andreopoulos B."/>
            <person name="Lipzen A."/>
            <person name="Chen C."/>
            <person name="Yanf M."/>
            <person name="Daum C."/>
            <person name="Ng V."/>
            <person name="Clum A."/>
            <person name="Ohm R."/>
            <person name="Martin F."/>
            <person name="Silar P."/>
            <person name="Natvig D."/>
            <person name="Lalanne C."/>
            <person name="Gautier V."/>
            <person name="Ament-Velasquez S.L."/>
            <person name="Kruys A."/>
            <person name="Hutchinson M.I."/>
            <person name="Powell A.J."/>
            <person name="Barry K."/>
            <person name="Miller A.N."/>
            <person name="Grigoriev I.V."/>
            <person name="Debuchy R."/>
            <person name="Gladieux P."/>
            <person name="Thoren M.H."/>
            <person name="Johannesson H."/>
        </authorList>
    </citation>
    <scope>NUCLEOTIDE SEQUENCE</scope>
    <source>
        <strain evidence="2">CBS 990.96</strain>
    </source>
</reference>
<reference evidence="2" key="1">
    <citation type="journal article" date="2023" name="Mol. Phylogenet. Evol.">
        <title>Genome-scale phylogeny and comparative genomics of the fungal order Sordariales.</title>
        <authorList>
            <person name="Hensen N."/>
            <person name="Bonometti L."/>
            <person name="Westerberg I."/>
            <person name="Brannstrom I.O."/>
            <person name="Guillou S."/>
            <person name="Cros-Aarteil S."/>
            <person name="Calhoun S."/>
            <person name="Haridas S."/>
            <person name="Kuo A."/>
            <person name="Mondo S."/>
            <person name="Pangilinan J."/>
            <person name="Riley R."/>
            <person name="LaButti K."/>
            <person name="Andreopoulos B."/>
            <person name="Lipzen A."/>
            <person name="Chen C."/>
            <person name="Yan M."/>
            <person name="Daum C."/>
            <person name="Ng V."/>
            <person name="Clum A."/>
            <person name="Steindorff A."/>
            <person name="Ohm R.A."/>
            <person name="Martin F."/>
            <person name="Silar P."/>
            <person name="Natvig D.O."/>
            <person name="Lalanne C."/>
            <person name="Gautier V."/>
            <person name="Ament-Velasquez S.L."/>
            <person name="Kruys A."/>
            <person name="Hutchinson M.I."/>
            <person name="Powell A.J."/>
            <person name="Barry K."/>
            <person name="Miller A.N."/>
            <person name="Grigoriev I.V."/>
            <person name="Debuchy R."/>
            <person name="Gladieux P."/>
            <person name="Hiltunen Thoren M."/>
            <person name="Johannesson H."/>
        </authorList>
    </citation>
    <scope>NUCLEOTIDE SEQUENCE</scope>
    <source>
        <strain evidence="2">CBS 990.96</strain>
    </source>
</reference>
<evidence type="ECO:0000259" key="1">
    <source>
        <dbReference type="Pfam" id="PF08719"/>
    </source>
</evidence>
<dbReference type="InterPro" id="IPR037238">
    <property type="entry name" value="YbiA-like_sf"/>
</dbReference>
<accession>A0AAN7BY28</accession>
<dbReference type="NCBIfam" id="TIGR02464">
    <property type="entry name" value="ribofla_fusion"/>
    <property type="match status" value="1"/>
</dbReference>
<dbReference type="CDD" id="cd15457">
    <property type="entry name" value="NADAR"/>
    <property type="match status" value="1"/>
</dbReference>